<comment type="caution">
    <text evidence="3">The sequence shown here is derived from an EMBL/GenBank/DDBJ whole genome shotgun (WGS) entry which is preliminary data.</text>
</comment>
<evidence type="ECO:0000256" key="1">
    <source>
        <dbReference type="SAM" id="Coils"/>
    </source>
</evidence>
<dbReference type="Proteomes" id="UP001162131">
    <property type="component" value="Unassembled WGS sequence"/>
</dbReference>
<protein>
    <submittedName>
        <fullName evidence="3">Uncharacterized protein</fullName>
    </submittedName>
</protein>
<gene>
    <name evidence="3" type="ORF">BSTOLATCC_MIC5497</name>
</gene>
<feature type="coiled-coil region" evidence="1">
    <location>
        <begin position="181"/>
        <end position="295"/>
    </location>
</feature>
<keyword evidence="1" id="KW-0175">Coiled coil</keyword>
<sequence length="335" mass="39733">MIYQDEFSKDSPETNKFVNSPKNRRLKYRDLSFSDTKHENSPKSQQRLDSHKKDRSLSFARERLTPLKIKLNTDFLARNSDEFIYQSQVEPLPEINVTPIRWRNNESALINERRNSPKSPLTAGPIDLNEKKLINLFKTTQDNGFSRMKSRNEKFSADYKANYIKHTREQEIKKMINKTKKSQYEDQINLKINNLKKDNEELQKVKSPTNAEINEAAAIKAEKAALEDALEKQKREKEIKKQQKLKEEEEMIKKWAHEKLAEKKAKKEKEKQLKMLANEREIQAQEVQLSKMQEKEASVIETKKILMKTMKDMEDFEIRRQEFFKRKNLISPELD</sequence>
<feature type="compositionally biased region" description="Basic and acidic residues" evidence="2">
    <location>
        <begin position="28"/>
        <end position="57"/>
    </location>
</feature>
<reference evidence="3" key="1">
    <citation type="submission" date="2021-09" db="EMBL/GenBank/DDBJ databases">
        <authorList>
            <consortium name="AG Swart"/>
            <person name="Singh M."/>
            <person name="Singh A."/>
            <person name="Seah K."/>
            <person name="Emmerich C."/>
        </authorList>
    </citation>
    <scope>NUCLEOTIDE SEQUENCE</scope>
    <source>
        <strain evidence="3">ATCC30299</strain>
    </source>
</reference>
<evidence type="ECO:0000313" key="4">
    <source>
        <dbReference type="Proteomes" id="UP001162131"/>
    </source>
</evidence>
<dbReference type="EMBL" id="CAJZBQ010000005">
    <property type="protein sequence ID" value="CAG9312255.1"/>
    <property type="molecule type" value="Genomic_DNA"/>
</dbReference>
<organism evidence="3 4">
    <name type="scientific">Blepharisma stoltei</name>
    <dbReference type="NCBI Taxonomy" id="1481888"/>
    <lineage>
        <taxon>Eukaryota</taxon>
        <taxon>Sar</taxon>
        <taxon>Alveolata</taxon>
        <taxon>Ciliophora</taxon>
        <taxon>Postciliodesmatophora</taxon>
        <taxon>Heterotrichea</taxon>
        <taxon>Heterotrichida</taxon>
        <taxon>Blepharismidae</taxon>
        <taxon>Blepharisma</taxon>
    </lineage>
</organism>
<feature type="region of interest" description="Disordered" evidence="2">
    <location>
        <begin position="1"/>
        <end position="57"/>
    </location>
</feature>
<keyword evidence="4" id="KW-1185">Reference proteome</keyword>
<feature type="compositionally biased region" description="Basic and acidic residues" evidence="2">
    <location>
        <begin position="1"/>
        <end position="13"/>
    </location>
</feature>
<evidence type="ECO:0000256" key="2">
    <source>
        <dbReference type="SAM" id="MobiDB-lite"/>
    </source>
</evidence>
<name>A0AAU9IEE3_9CILI</name>
<evidence type="ECO:0000313" key="3">
    <source>
        <dbReference type="EMBL" id="CAG9312255.1"/>
    </source>
</evidence>
<dbReference type="AlphaFoldDB" id="A0AAU9IEE3"/>
<proteinExistence type="predicted"/>
<accession>A0AAU9IEE3</accession>